<keyword evidence="5" id="KW-0378">Hydrolase</keyword>
<proteinExistence type="inferred from homology"/>
<evidence type="ECO:0000313" key="7">
    <source>
        <dbReference type="EMBL" id="QKE93058.1"/>
    </source>
</evidence>
<keyword evidence="6" id="KW-0720">Serine protease</keyword>
<comment type="subcellular location">
    <subcellularLocation>
        <location evidence="1">Cytoplasm</location>
    </subcellularLocation>
</comment>
<dbReference type="InterPro" id="IPR012393">
    <property type="entry name" value="Tricorn_protease"/>
</dbReference>
<dbReference type="Pfam" id="PF26550">
    <property type="entry name" value="Tricorn_2nd"/>
    <property type="match status" value="1"/>
</dbReference>
<dbReference type="InterPro" id="IPR011042">
    <property type="entry name" value="6-blade_b-propeller_TolB-like"/>
</dbReference>
<name>A0A6M8HXI9_9PROT</name>
<keyword evidence="3" id="KW-0963">Cytoplasm</keyword>
<gene>
    <name evidence="7" type="ORF">HN018_22940</name>
</gene>
<sequence>MHQRRIAVFAARGRRLVRLTHGSSLDLHAGPSKDDDHPAISLDGRTIAFVTDDADGERQVATVPIAGGPVQRLTHAAWAAFATPIWSPDGTTLAVPDEEHALWLVAPRDGHARRVAMDPIATIGDADFSPDGHRLAYSTTWPTSAYLLHLLDLGSGRNVVATPPLESDHAHAFFGDGRTLFFLSARQDRPVLSDRTSPRPIWRASCRASRS</sequence>
<evidence type="ECO:0000256" key="4">
    <source>
        <dbReference type="ARBA" id="ARBA00022670"/>
    </source>
</evidence>
<dbReference type="AlphaFoldDB" id="A0A6M8HXI9"/>
<evidence type="ECO:0000256" key="3">
    <source>
        <dbReference type="ARBA" id="ARBA00022490"/>
    </source>
</evidence>
<dbReference type="EMBL" id="CP053709">
    <property type="protein sequence ID" value="QKE93058.1"/>
    <property type="molecule type" value="Genomic_DNA"/>
</dbReference>
<geneLocation type="plasmid" evidence="7 8">
    <name>unnamed1</name>
</geneLocation>
<keyword evidence="7" id="KW-0614">Plasmid</keyword>
<dbReference type="Gene3D" id="2.120.10.30">
    <property type="entry name" value="TolB, C-terminal domain"/>
    <property type="match status" value="2"/>
</dbReference>
<evidence type="ECO:0000256" key="6">
    <source>
        <dbReference type="ARBA" id="ARBA00022825"/>
    </source>
</evidence>
<keyword evidence="4" id="KW-0645">Protease</keyword>
<dbReference type="KEGG" id="lck:HN018_22940"/>
<reference evidence="7 8" key="1">
    <citation type="journal article" date="2014" name="World J. Microbiol. Biotechnol.">
        <title>Biodiversity and physiological characteristics of Antarctic and Arctic lichens-associated bacteria.</title>
        <authorList>
            <person name="Lee Y.M."/>
            <person name="Kim E.H."/>
            <person name="Lee H.K."/>
            <person name="Hong S.G."/>
        </authorList>
    </citation>
    <scope>NUCLEOTIDE SEQUENCE [LARGE SCALE GENOMIC DNA]</scope>
    <source>
        <strain evidence="7 8">PAMC 26569</strain>
        <plasmid evidence="7">unnamed1</plasmid>
    </source>
</reference>
<keyword evidence="8" id="KW-1185">Reference proteome</keyword>
<dbReference type="PANTHER" id="PTHR43253:SF1">
    <property type="entry name" value="TRICORN PROTEASE HOMOLOG 2-RELATED"/>
    <property type="match status" value="1"/>
</dbReference>
<dbReference type="GO" id="GO:0005737">
    <property type="term" value="C:cytoplasm"/>
    <property type="evidence" value="ECO:0007669"/>
    <property type="project" value="UniProtKB-SubCell"/>
</dbReference>
<protein>
    <submittedName>
        <fullName evidence="7">Uncharacterized protein</fullName>
    </submittedName>
</protein>
<organism evidence="7 8">
    <name type="scientific">Lichenicola cladoniae</name>
    <dbReference type="NCBI Taxonomy" id="1484109"/>
    <lineage>
        <taxon>Bacteria</taxon>
        <taxon>Pseudomonadati</taxon>
        <taxon>Pseudomonadota</taxon>
        <taxon>Alphaproteobacteria</taxon>
        <taxon>Acetobacterales</taxon>
        <taxon>Acetobacteraceae</taxon>
        <taxon>Lichenicola</taxon>
    </lineage>
</organism>
<dbReference type="SUPFAM" id="SSF82171">
    <property type="entry name" value="DPP6 N-terminal domain-like"/>
    <property type="match status" value="1"/>
</dbReference>
<evidence type="ECO:0000256" key="5">
    <source>
        <dbReference type="ARBA" id="ARBA00022801"/>
    </source>
</evidence>
<dbReference type="GO" id="GO:0008236">
    <property type="term" value="F:serine-type peptidase activity"/>
    <property type="evidence" value="ECO:0007669"/>
    <property type="project" value="UniProtKB-KW"/>
</dbReference>
<dbReference type="PANTHER" id="PTHR43253">
    <property type="entry name" value="TRICORN PROTEASE HOMOLOG 2-RELATED"/>
    <property type="match status" value="1"/>
</dbReference>
<evidence type="ECO:0000256" key="2">
    <source>
        <dbReference type="ARBA" id="ARBA00008524"/>
    </source>
</evidence>
<evidence type="ECO:0000256" key="1">
    <source>
        <dbReference type="ARBA" id="ARBA00004496"/>
    </source>
</evidence>
<dbReference type="RefSeq" id="WP_171836230.1">
    <property type="nucleotide sequence ID" value="NZ_CP053709.1"/>
</dbReference>
<dbReference type="GO" id="GO:0006508">
    <property type="term" value="P:proteolysis"/>
    <property type="evidence" value="ECO:0007669"/>
    <property type="project" value="UniProtKB-KW"/>
</dbReference>
<dbReference type="Proteomes" id="UP000500767">
    <property type="component" value="Plasmid unnamed1"/>
</dbReference>
<evidence type="ECO:0000313" key="8">
    <source>
        <dbReference type="Proteomes" id="UP000500767"/>
    </source>
</evidence>
<comment type="similarity">
    <text evidence="2">Belongs to the peptidase S41B family.</text>
</comment>
<accession>A0A6M8HXI9</accession>